<evidence type="ECO:0000313" key="7">
    <source>
        <dbReference type="EMBL" id="AUR52617.1"/>
    </source>
</evidence>
<evidence type="ECO:0000256" key="1">
    <source>
        <dbReference type="ARBA" id="ARBA00004141"/>
    </source>
</evidence>
<evidence type="ECO:0000256" key="3">
    <source>
        <dbReference type="ARBA" id="ARBA00022989"/>
    </source>
</evidence>
<feature type="transmembrane region" description="Helical" evidence="5">
    <location>
        <begin position="63"/>
        <end position="80"/>
    </location>
</feature>
<evidence type="ECO:0000256" key="5">
    <source>
        <dbReference type="SAM" id="Phobius"/>
    </source>
</evidence>
<feature type="transmembrane region" description="Helical" evidence="5">
    <location>
        <begin position="86"/>
        <end position="101"/>
    </location>
</feature>
<keyword evidence="2 5" id="KW-0812">Transmembrane</keyword>
<evidence type="ECO:0000259" key="6">
    <source>
        <dbReference type="Pfam" id="PF13515"/>
    </source>
</evidence>
<sequence length="290" mass="33949">MYAALRSRLAMARLSQITLVYGIGLALYLFTTIPHNWWVFLTVLMMTAAIEPGLVIQKSINRGKGTILGIILFMPLIYLLQLNYRMIPLTFILLACLLMVPNQRRYDLTVIFMTMMVFILNAYNFTTILLETPFQTSVNRIICTIIGIVVCIGGDYFLFRRFNYSRKLYYLLQRELCTTLEGKVERMLNSEMLGLNAYLVVEDLRNTLNGKFSEIVTSATSLNYDLRSDEILKYKIQHFDQIMWQMRRQIYAIYYCKFVKKDQIAATHHYQRFEESIVAAKNNFISYNNI</sequence>
<accession>A0A2I7N826</accession>
<feature type="transmembrane region" description="Helical" evidence="5">
    <location>
        <begin position="138"/>
        <end position="159"/>
    </location>
</feature>
<keyword evidence="3 5" id="KW-1133">Transmembrane helix</keyword>
<organism evidence="7 8">
    <name type="scientific">Aquella oligotrophica</name>
    <dbReference type="NCBI Taxonomy" id="2067065"/>
    <lineage>
        <taxon>Bacteria</taxon>
        <taxon>Pseudomonadati</taxon>
        <taxon>Pseudomonadota</taxon>
        <taxon>Betaproteobacteria</taxon>
        <taxon>Neisseriales</taxon>
        <taxon>Neisseriaceae</taxon>
        <taxon>Aquella</taxon>
    </lineage>
</organism>
<proteinExistence type="predicted"/>
<dbReference type="InterPro" id="IPR049453">
    <property type="entry name" value="Memb_transporter_dom"/>
</dbReference>
<feature type="transmembrane region" description="Helical" evidence="5">
    <location>
        <begin position="108"/>
        <end position="126"/>
    </location>
</feature>
<feature type="transmembrane region" description="Helical" evidence="5">
    <location>
        <begin position="12"/>
        <end position="31"/>
    </location>
</feature>
<gene>
    <name evidence="7" type="ORF">CUN60_10020</name>
</gene>
<dbReference type="KEGG" id="nba:CUN60_10020"/>
<keyword evidence="8" id="KW-1185">Reference proteome</keyword>
<dbReference type="EMBL" id="CP024847">
    <property type="protein sequence ID" value="AUR52617.1"/>
    <property type="molecule type" value="Genomic_DNA"/>
</dbReference>
<dbReference type="RefSeq" id="WP_102951906.1">
    <property type="nucleotide sequence ID" value="NZ_CP024847.1"/>
</dbReference>
<name>A0A2I7N826_9NEIS</name>
<dbReference type="Proteomes" id="UP000236655">
    <property type="component" value="Chromosome"/>
</dbReference>
<feature type="domain" description="Integral membrane bound transporter" evidence="6">
    <location>
        <begin position="25"/>
        <end position="151"/>
    </location>
</feature>
<evidence type="ECO:0000313" key="8">
    <source>
        <dbReference type="Proteomes" id="UP000236655"/>
    </source>
</evidence>
<feature type="transmembrane region" description="Helical" evidence="5">
    <location>
        <begin position="37"/>
        <end position="56"/>
    </location>
</feature>
<dbReference type="Pfam" id="PF13515">
    <property type="entry name" value="FUSC_2"/>
    <property type="match status" value="1"/>
</dbReference>
<dbReference type="AlphaFoldDB" id="A0A2I7N826"/>
<dbReference type="GO" id="GO:0016020">
    <property type="term" value="C:membrane"/>
    <property type="evidence" value="ECO:0007669"/>
    <property type="project" value="UniProtKB-SubCell"/>
</dbReference>
<evidence type="ECO:0000256" key="2">
    <source>
        <dbReference type="ARBA" id="ARBA00022692"/>
    </source>
</evidence>
<comment type="subcellular location">
    <subcellularLocation>
        <location evidence="1">Membrane</location>
        <topology evidence="1">Multi-pass membrane protein</topology>
    </subcellularLocation>
</comment>
<reference evidence="8" key="1">
    <citation type="submission" date="2017-11" db="EMBL/GenBank/DDBJ databases">
        <authorList>
            <person name="Chan K.G."/>
            <person name="Lee L.S."/>
        </authorList>
    </citation>
    <scope>NUCLEOTIDE SEQUENCE [LARGE SCALE GENOMIC DNA]</scope>
    <source>
        <strain evidence="8">DSM 100970</strain>
    </source>
</reference>
<evidence type="ECO:0000256" key="4">
    <source>
        <dbReference type="ARBA" id="ARBA00023136"/>
    </source>
</evidence>
<protein>
    <recommendedName>
        <fullName evidence="6">Integral membrane bound transporter domain-containing protein</fullName>
    </recommendedName>
</protein>
<keyword evidence="4 5" id="KW-0472">Membrane</keyword>